<dbReference type="EMBL" id="WWCW01000092">
    <property type="protein sequence ID" value="MYM89890.1"/>
    <property type="molecule type" value="Genomic_DNA"/>
</dbReference>
<comment type="caution">
    <text evidence="1">The sequence shown here is derived from an EMBL/GenBank/DDBJ whole genome shotgun (WGS) entry which is preliminary data.</text>
</comment>
<reference evidence="1 2" key="1">
    <citation type="submission" date="2020-01" db="EMBL/GenBank/DDBJ databases">
        <title>Novel species isolated from a subtropical stream in China.</title>
        <authorList>
            <person name="Lu H."/>
        </authorList>
    </citation>
    <scope>NUCLEOTIDE SEQUENCE [LARGE SCALE GENOMIC DNA]</scope>
    <source>
        <strain evidence="1 2">FT82W</strain>
    </source>
</reference>
<dbReference type="Proteomes" id="UP000470302">
    <property type="component" value="Unassembled WGS sequence"/>
</dbReference>
<organism evidence="1 2">
    <name type="scientific">Duganella vulcania</name>
    <dbReference type="NCBI Taxonomy" id="2692166"/>
    <lineage>
        <taxon>Bacteria</taxon>
        <taxon>Pseudomonadati</taxon>
        <taxon>Pseudomonadota</taxon>
        <taxon>Betaproteobacteria</taxon>
        <taxon>Burkholderiales</taxon>
        <taxon>Oxalobacteraceae</taxon>
        <taxon>Telluria group</taxon>
        <taxon>Duganella</taxon>
    </lineage>
</organism>
<dbReference type="InterPro" id="IPR029060">
    <property type="entry name" value="PIN-like_dom_sf"/>
</dbReference>
<dbReference type="SUPFAM" id="SSF88723">
    <property type="entry name" value="PIN domain-like"/>
    <property type="match status" value="1"/>
</dbReference>
<dbReference type="RefSeq" id="WP_161098748.1">
    <property type="nucleotide sequence ID" value="NZ_WWCW01000092.1"/>
</dbReference>
<accession>A0A845G8H1</accession>
<name>A0A845G8H1_9BURK</name>
<dbReference type="AlphaFoldDB" id="A0A845G8H1"/>
<evidence type="ECO:0000313" key="1">
    <source>
        <dbReference type="EMBL" id="MYM89890.1"/>
    </source>
</evidence>
<sequence length="162" mass="18349">MPPTVYLDTSVILHLADPPSPNPIIRACQQLTQLWWDTRCDATNTFVSEYVIAEIKRGDPLSMARRLRKIDFLPRLPDGGRTEGIAELLICGGGLNARAMRSAEHIACAAQNRSEILLTWNCRDIANAGQFRLLRILINAQRLHLPELVTPFELMENRYENI</sequence>
<proteinExistence type="predicted"/>
<evidence type="ECO:0000313" key="2">
    <source>
        <dbReference type="Proteomes" id="UP000470302"/>
    </source>
</evidence>
<protein>
    <recommendedName>
        <fullName evidence="3">PIN domain-containing protein</fullName>
    </recommendedName>
</protein>
<gene>
    <name evidence="1" type="ORF">GTP91_22290</name>
</gene>
<evidence type="ECO:0008006" key="3">
    <source>
        <dbReference type="Google" id="ProtNLM"/>
    </source>
</evidence>